<dbReference type="Pfam" id="PF02954">
    <property type="entry name" value="HTH_8"/>
    <property type="match status" value="1"/>
</dbReference>
<keyword evidence="5" id="KW-0804">Transcription</keyword>
<dbReference type="GO" id="GO:0006355">
    <property type="term" value="P:regulation of DNA-templated transcription"/>
    <property type="evidence" value="ECO:0007669"/>
    <property type="project" value="InterPro"/>
</dbReference>
<feature type="domain" description="Sigma-54 factor interaction" evidence="6">
    <location>
        <begin position="144"/>
        <end position="373"/>
    </location>
</feature>
<proteinExistence type="predicted"/>
<keyword evidence="2" id="KW-0067">ATP-binding</keyword>
<evidence type="ECO:0000259" key="6">
    <source>
        <dbReference type="PROSITE" id="PS50045"/>
    </source>
</evidence>
<dbReference type="SUPFAM" id="SSF52540">
    <property type="entry name" value="P-loop containing nucleoside triphosphate hydrolases"/>
    <property type="match status" value="1"/>
</dbReference>
<keyword evidence="4" id="KW-0238">DNA-binding</keyword>
<dbReference type="CDD" id="cd00009">
    <property type="entry name" value="AAA"/>
    <property type="match status" value="1"/>
</dbReference>
<gene>
    <name evidence="7" type="ORF">SAMN02746065_106161</name>
</gene>
<evidence type="ECO:0000256" key="1">
    <source>
        <dbReference type="ARBA" id="ARBA00022741"/>
    </source>
</evidence>
<dbReference type="InterPro" id="IPR025944">
    <property type="entry name" value="Sigma_54_int_dom_CS"/>
</dbReference>
<dbReference type="PROSITE" id="PS00688">
    <property type="entry name" value="SIGMA54_INTERACT_3"/>
    <property type="match status" value="1"/>
</dbReference>
<name>A0A1W2AYX8_9BACT</name>
<dbReference type="InterPro" id="IPR002197">
    <property type="entry name" value="HTH_Fis"/>
</dbReference>
<dbReference type="PROSITE" id="PS00676">
    <property type="entry name" value="SIGMA54_INTERACT_2"/>
    <property type="match status" value="1"/>
</dbReference>
<dbReference type="Pfam" id="PF25601">
    <property type="entry name" value="AAA_lid_14"/>
    <property type="match status" value="1"/>
</dbReference>
<evidence type="ECO:0000256" key="5">
    <source>
        <dbReference type="ARBA" id="ARBA00023163"/>
    </source>
</evidence>
<keyword evidence="8" id="KW-1185">Reference proteome</keyword>
<dbReference type="PROSITE" id="PS50045">
    <property type="entry name" value="SIGMA54_INTERACT_4"/>
    <property type="match status" value="1"/>
</dbReference>
<dbReference type="Proteomes" id="UP000192418">
    <property type="component" value="Unassembled WGS sequence"/>
</dbReference>
<dbReference type="Pfam" id="PF00158">
    <property type="entry name" value="Sigma54_activat"/>
    <property type="match status" value="1"/>
</dbReference>
<dbReference type="InterPro" id="IPR058031">
    <property type="entry name" value="AAA_lid_NorR"/>
</dbReference>
<evidence type="ECO:0000313" key="8">
    <source>
        <dbReference type="Proteomes" id="UP000192418"/>
    </source>
</evidence>
<organism evidence="7 8">
    <name type="scientific">Desulfocicer vacuolatum DSM 3385</name>
    <dbReference type="NCBI Taxonomy" id="1121400"/>
    <lineage>
        <taxon>Bacteria</taxon>
        <taxon>Pseudomonadati</taxon>
        <taxon>Thermodesulfobacteriota</taxon>
        <taxon>Desulfobacteria</taxon>
        <taxon>Desulfobacterales</taxon>
        <taxon>Desulfobacteraceae</taxon>
        <taxon>Desulfocicer</taxon>
    </lineage>
</organism>
<dbReference type="InterPro" id="IPR011006">
    <property type="entry name" value="CheY-like_superfamily"/>
</dbReference>
<dbReference type="OrthoDB" id="5410296at2"/>
<dbReference type="Gene3D" id="3.40.50.300">
    <property type="entry name" value="P-loop containing nucleotide triphosphate hydrolases"/>
    <property type="match status" value="1"/>
</dbReference>
<dbReference type="Gene3D" id="1.10.8.60">
    <property type="match status" value="1"/>
</dbReference>
<keyword evidence="3" id="KW-0805">Transcription regulation</keyword>
<dbReference type="PROSITE" id="PS00675">
    <property type="entry name" value="SIGMA54_INTERACT_1"/>
    <property type="match status" value="1"/>
</dbReference>
<accession>A0A1W2AYX8</accession>
<dbReference type="GO" id="GO:0043565">
    <property type="term" value="F:sequence-specific DNA binding"/>
    <property type="evidence" value="ECO:0007669"/>
    <property type="project" value="InterPro"/>
</dbReference>
<sequence length="502" mass="55970">MLLRLALAIDDKKLETKIAGKLDFLSDLQIKHFGASNTAWQSLVRSCADIFLISDTMIPQPVESGLSILNNLPENPMTIILHGNESSADHARLLAAGADSVIYSGVVFSRLVEVMETVIDSRRQYNLMDRYDRKGRLKPKLSDFISESQQMQIFMEEVHQVVTSDTTLLILGETGVGKEHLAKAIHAESPRSNGPFIAVNTAALPEQLLESELFGHGQGAFTGAIRARRGSFELAHGGTIFLDEIGDMPLHLQTKLLRVLQEYEIVPIGSEEPTWVDVRVIAATNKDLEQEIEQGRFRRDLFYRISVISLTIPPLSSRKEDIPALIRTFISHYRKRIGRDVLGISDDAVMVMTRYAWPGNVRELMNVIERAMLLCRGNIITLKNLPEGILTGGDHENENNISTSGSGRASGDSYPLDTGQNLQDVSLCNQANIMFNVSEWEGKTLPQVRQEVVKEVEKIFIEQVLLKAKGRVGKAATMAGIHPRGLYSKMKQLGIEKERFKK</sequence>
<dbReference type="GO" id="GO:0005524">
    <property type="term" value="F:ATP binding"/>
    <property type="evidence" value="ECO:0007669"/>
    <property type="project" value="UniProtKB-KW"/>
</dbReference>
<dbReference type="PANTHER" id="PTHR32071">
    <property type="entry name" value="TRANSCRIPTIONAL REGULATORY PROTEIN"/>
    <property type="match status" value="1"/>
</dbReference>
<dbReference type="SUPFAM" id="SSF46689">
    <property type="entry name" value="Homeodomain-like"/>
    <property type="match status" value="1"/>
</dbReference>
<reference evidence="7 8" key="1">
    <citation type="submission" date="2017-04" db="EMBL/GenBank/DDBJ databases">
        <authorList>
            <person name="Afonso C.L."/>
            <person name="Miller P.J."/>
            <person name="Scott M.A."/>
            <person name="Spackman E."/>
            <person name="Goraichik I."/>
            <person name="Dimitrov K.M."/>
            <person name="Suarez D.L."/>
            <person name="Swayne D.E."/>
        </authorList>
    </citation>
    <scope>NUCLEOTIDE SEQUENCE [LARGE SCALE GENOMIC DNA]</scope>
    <source>
        <strain evidence="7 8">DSM 3385</strain>
    </source>
</reference>
<dbReference type="RefSeq" id="WP_084068148.1">
    <property type="nucleotide sequence ID" value="NZ_FWXY01000006.1"/>
</dbReference>
<dbReference type="PANTHER" id="PTHR32071:SF81">
    <property type="entry name" value="PROPIONATE CATABOLISM OPERON REGULATORY PROTEIN"/>
    <property type="match status" value="1"/>
</dbReference>
<dbReference type="SUPFAM" id="SSF52172">
    <property type="entry name" value="CheY-like"/>
    <property type="match status" value="1"/>
</dbReference>
<dbReference type="InterPro" id="IPR003593">
    <property type="entry name" value="AAA+_ATPase"/>
</dbReference>
<evidence type="ECO:0000256" key="2">
    <source>
        <dbReference type="ARBA" id="ARBA00022840"/>
    </source>
</evidence>
<dbReference type="STRING" id="1121400.SAMN02746065_106161"/>
<evidence type="ECO:0000313" key="7">
    <source>
        <dbReference type="EMBL" id="SMC65824.1"/>
    </source>
</evidence>
<keyword evidence="1" id="KW-0547">Nucleotide-binding</keyword>
<dbReference type="FunFam" id="3.40.50.300:FF:000006">
    <property type="entry name" value="DNA-binding transcriptional regulator NtrC"/>
    <property type="match status" value="1"/>
</dbReference>
<dbReference type="InterPro" id="IPR025943">
    <property type="entry name" value="Sigma_54_int_dom_ATP-bd_2"/>
</dbReference>
<dbReference type="InterPro" id="IPR027417">
    <property type="entry name" value="P-loop_NTPase"/>
</dbReference>
<protein>
    <submittedName>
        <fullName evidence="7">Regulatory protein, Fis family</fullName>
    </submittedName>
</protein>
<evidence type="ECO:0000256" key="3">
    <source>
        <dbReference type="ARBA" id="ARBA00023015"/>
    </source>
</evidence>
<dbReference type="InterPro" id="IPR002078">
    <property type="entry name" value="Sigma_54_int"/>
</dbReference>
<dbReference type="EMBL" id="FWXY01000006">
    <property type="protein sequence ID" value="SMC65824.1"/>
    <property type="molecule type" value="Genomic_DNA"/>
</dbReference>
<evidence type="ECO:0000256" key="4">
    <source>
        <dbReference type="ARBA" id="ARBA00023125"/>
    </source>
</evidence>
<dbReference type="Gene3D" id="1.10.10.60">
    <property type="entry name" value="Homeodomain-like"/>
    <property type="match status" value="1"/>
</dbReference>
<dbReference type="AlphaFoldDB" id="A0A1W2AYX8"/>
<dbReference type="InterPro" id="IPR009057">
    <property type="entry name" value="Homeodomain-like_sf"/>
</dbReference>
<dbReference type="InterPro" id="IPR025662">
    <property type="entry name" value="Sigma_54_int_dom_ATP-bd_1"/>
</dbReference>
<dbReference type="SMART" id="SM00382">
    <property type="entry name" value="AAA"/>
    <property type="match status" value="1"/>
</dbReference>